<dbReference type="Pfam" id="PF18962">
    <property type="entry name" value="Por_Secre_tail"/>
    <property type="match status" value="1"/>
</dbReference>
<comment type="caution">
    <text evidence="2">The sequence shown here is derived from an EMBL/GenBank/DDBJ whole genome shotgun (WGS) entry which is preliminary data.</text>
</comment>
<evidence type="ECO:0000259" key="1">
    <source>
        <dbReference type="Pfam" id="PF18962"/>
    </source>
</evidence>
<keyword evidence="3" id="KW-1185">Reference proteome</keyword>
<protein>
    <submittedName>
        <fullName evidence="2">T9SS type A sorting domain-containing protein</fullName>
    </submittedName>
</protein>
<feature type="domain" description="Secretion system C-terminal sorting" evidence="1">
    <location>
        <begin position="477"/>
        <end position="552"/>
    </location>
</feature>
<gene>
    <name evidence="2" type="ORF">ACFOOI_04765</name>
</gene>
<dbReference type="InterPro" id="IPR026444">
    <property type="entry name" value="Secre_tail"/>
</dbReference>
<reference evidence="3" key="1">
    <citation type="journal article" date="2019" name="Int. J. Syst. Evol. Microbiol.">
        <title>The Global Catalogue of Microorganisms (GCM) 10K type strain sequencing project: providing services to taxonomists for standard genome sequencing and annotation.</title>
        <authorList>
            <consortium name="The Broad Institute Genomics Platform"/>
            <consortium name="The Broad Institute Genome Sequencing Center for Infectious Disease"/>
            <person name="Wu L."/>
            <person name="Ma J."/>
        </authorList>
    </citation>
    <scope>NUCLEOTIDE SEQUENCE [LARGE SCALE GENOMIC DNA]</scope>
    <source>
        <strain evidence="3">CECT 7956</strain>
    </source>
</reference>
<proteinExistence type="predicted"/>
<evidence type="ECO:0000313" key="3">
    <source>
        <dbReference type="Proteomes" id="UP001595616"/>
    </source>
</evidence>
<dbReference type="EMBL" id="JBHRYQ010000001">
    <property type="protein sequence ID" value="MFC3809954.1"/>
    <property type="molecule type" value="Genomic_DNA"/>
</dbReference>
<name>A0ABV7YS01_9BACT</name>
<sequence length="555" mass="64556">MIAKIRKFSSGMIFNVILIATFFIFSSKLANSQICGPNPDFIFQTPSQLGYINWKQFPEFTLPFKVIYGGGPQFSDYQTMLKRGYTHFSNPNYLWLLPVKNRAYIYYGVAFPGNNQPWETQKNPWGNDLQVYKNHWDWNLGKMRSDTQSPDKIETDMLVFDIERQIKSNDSILLLKTSSTIPADIKALSDQNFILAYKKELQNRYAEAMRYATKELSANTSIISSYTDSPILNTFINIQGNSWEEWKTEIAETNYLTFDFANNKIGGEVYNLQTHMTPSAYFYYDYPHIFAPEYLSYLLFQCEANRAWTDKELILFVWLKYSYNKDFIHKPIKPWMAEACGIFPFFGGAKGIWLWEQTGILTEKEDLSNYEYFTKGLYRVSQYKQMFEGNYQLVEAISARDYNENKLPIWRGVYKDGKMLVAAQNPHAKSADDVVTLKMNYNNFSKEISLKGYEIYMCMYDVNLATATEKEPETLQVYPNPSEGLINLSLSNLESGNLEISIKTVDGKTMYSENQQIKVKELEKTIYLEKNQNSQLLIVEILNNTKRQTKKLILK</sequence>
<organism evidence="2 3">
    <name type="scientific">Lacihabitans lacunae</name>
    <dbReference type="NCBI Taxonomy" id="1028214"/>
    <lineage>
        <taxon>Bacteria</taxon>
        <taxon>Pseudomonadati</taxon>
        <taxon>Bacteroidota</taxon>
        <taxon>Cytophagia</taxon>
        <taxon>Cytophagales</taxon>
        <taxon>Leadbetterellaceae</taxon>
        <taxon>Lacihabitans</taxon>
    </lineage>
</organism>
<evidence type="ECO:0000313" key="2">
    <source>
        <dbReference type="EMBL" id="MFC3809954.1"/>
    </source>
</evidence>
<dbReference type="RefSeq" id="WP_379835636.1">
    <property type="nucleotide sequence ID" value="NZ_JBHRYQ010000001.1"/>
</dbReference>
<accession>A0ABV7YS01</accession>
<dbReference type="Proteomes" id="UP001595616">
    <property type="component" value="Unassembled WGS sequence"/>
</dbReference>